<keyword evidence="4" id="KW-1185">Reference proteome</keyword>
<reference evidence="3 4" key="1">
    <citation type="submission" date="2013-08" db="EMBL/GenBank/DDBJ databases">
        <authorList>
            <person name="Huang J."/>
            <person name="Wang G."/>
        </authorList>
    </citation>
    <scope>NUCLEOTIDE SEQUENCE [LARGE SCALE GENOMIC DNA]</scope>
    <source>
        <strain evidence="3 4">JSM 072002</strain>
    </source>
</reference>
<dbReference type="OrthoDB" id="9801454at2"/>
<evidence type="ECO:0000313" key="4">
    <source>
        <dbReference type="Proteomes" id="UP000030401"/>
    </source>
</evidence>
<dbReference type="InterPro" id="IPR001453">
    <property type="entry name" value="MoaB/Mog_dom"/>
</dbReference>
<name>A0A0A5G8J0_9BACI</name>
<dbReference type="InterPro" id="IPR041424">
    <property type="entry name" value="CinA_KH"/>
</dbReference>
<dbReference type="InterPro" id="IPR008135">
    <property type="entry name" value="Competence-induced_CinA"/>
</dbReference>
<evidence type="ECO:0000313" key="3">
    <source>
        <dbReference type="EMBL" id="KGX88374.1"/>
    </source>
</evidence>
<organism evidence="3 4">
    <name type="scientific">Pontibacillus litoralis JSM 072002</name>
    <dbReference type="NCBI Taxonomy" id="1385512"/>
    <lineage>
        <taxon>Bacteria</taxon>
        <taxon>Bacillati</taxon>
        <taxon>Bacillota</taxon>
        <taxon>Bacilli</taxon>
        <taxon>Bacillales</taxon>
        <taxon>Bacillaceae</taxon>
        <taxon>Pontibacillus</taxon>
    </lineage>
</organism>
<feature type="domain" description="MoaB/Mog" evidence="2">
    <location>
        <begin position="8"/>
        <end position="172"/>
    </location>
</feature>
<gene>
    <name evidence="1" type="primary">cinA</name>
    <name evidence="3" type="ORF">N784_06845</name>
</gene>
<dbReference type="HAMAP" id="MF_00226_B">
    <property type="entry name" value="CinA_B"/>
    <property type="match status" value="1"/>
</dbReference>
<dbReference type="SMART" id="SM00852">
    <property type="entry name" value="MoCF_biosynth"/>
    <property type="match status" value="1"/>
</dbReference>
<comment type="caution">
    <text evidence="3">The sequence shown here is derived from an EMBL/GenBank/DDBJ whole genome shotgun (WGS) entry which is preliminary data.</text>
</comment>
<dbReference type="InterPro" id="IPR036425">
    <property type="entry name" value="MoaB/Mog-like_dom_sf"/>
</dbReference>
<dbReference type="Gene3D" id="3.30.70.2860">
    <property type="match status" value="1"/>
</dbReference>
<dbReference type="AlphaFoldDB" id="A0A0A5G8J0"/>
<dbReference type="Proteomes" id="UP000030401">
    <property type="component" value="Unassembled WGS sequence"/>
</dbReference>
<dbReference type="SUPFAM" id="SSF142433">
    <property type="entry name" value="CinA-like"/>
    <property type="match status" value="1"/>
</dbReference>
<dbReference type="CDD" id="cd00885">
    <property type="entry name" value="cinA"/>
    <property type="match status" value="1"/>
</dbReference>
<protein>
    <recommendedName>
        <fullName evidence="1">Putative competence-damage inducible protein</fullName>
    </recommendedName>
</protein>
<dbReference type="NCBIfam" id="TIGR00177">
    <property type="entry name" value="molyb_syn"/>
    <property type="match status" value="1"/>
</dbReference>
<comment type="similarity">
    <text evidence="1">Belongs to the CinA family.</text>
</comment>
<dbReference type="eggNOG" id="COG1058">
    <property type="taxonomic scope" value="Bacteria"/>
</dbReference>
<evidence type="ECO:0000259" key="2">
    <source>
        <dbReference type="SMART" id="SM00852"/>
    </source>
</evidence>
<dbReference type="NCBIfam" id="TIGR00200">
    <property type="entry name" value="cinA_nterm"/>
    <property type="match status" value="1"/>
</dbReference>
<dbReference type="Gene3D" id="3.40.980.10">
    <property type="entry name" value="MoaB/Mog-like domain"/>
    <property type="match status" value="1"/>
</dbReference>
<dbReference type="eggNOG" id="COG1546">
    <property type="taxonomic scope" value="Bacteria"/>
</dbReference>
<sequence length="413" mass="45205">MSNQVKAEILSVGTELLLGQIANTNAKWLSARLAQMGVHMYYHGVVGDNEIRLREQFFQAKQRSDLVIVTGGLGPTDDDLTREVASEVIGASILEDEEALKRIQAVFAHRPMTPNNRKQARILQGSTILPNDVGLAPGFVLTKEGTTWIFLPGVPREMKAIMEQHGFDYIQSRFAISSTIYSKMLKFVGIGESQLEHDVHELIQKQTNPTIAPLASEGEVALRLTAKAFSEQEAKALISESERMIMQRVGSFCYGADGDTIEHKVFQLLQASGEQIAAAESLTGGQFMNQLISIPGASAICSGGIVCYTASVKEHVLNVPKLLIEQYGTVSEACAIELAVQVARKLHSSIGISFTGVAGPSELEGQSVGTVYIGIYHAGKQPYAKKFHFHGDREAVRQRSVKKGFELLYHYLK</sequence>
<proteinExistence type="inferred from homology"/>
<dbReference type="PIRSF" id="PIRSF006728">
    <property type="entry name" value="CinA"/>
    <property type="match status" value="1"/>
</dbReference>
<dbReference type="PANTHER" id="PTHR13939:SF0">
    <property type="entry name" value="NMN AMIDOHYDROLASE-LIKE PROTEIN YFAY"/>
    <property type="match status" value="1"/>
</dbReference>
<dbReference type="Pfam" id="PF02464">
    <property type="entry name" value="CinA"/>
    <property type="match status" value="1"/>
</dbReference>
<dbReference type="Pfam" id="PF00994">
    <property type="entry name" value="MoCF_biosynth"/>
    <property type="match status" value="1"/>
</dbReference>
<dbReference type="EMBL" id="AVPG01000002">
    <property type="protein sequence ID" value="KGX88374.1"/>
    <property type="molecule type" value="Genomic_DNA"/>
</dbReference>
<dbReference type="InterPro" id="IPR036653">
    <property type="entry name" value="CinA-like_C"/>
</dbReference>
<dbReference type="InterPro" id="IPR008136">
    <property type="entry name" value="CinA_C"/>
</dbReference>
<dbReference type="RefSeq" id="WP_036831829.1">
    <property type="nucleotide sequence ID" value="NZ_AVPG01000002.1"/>
</dbReference>
<dbReference type="InterPro" id="IPR050101">
    <property type="entry name" value="CinA"/>
</dbReference>
<dbReference type="NCBIfam" id="NF001813">
    <property type="entry name" value="PRK00549.1"/>
    <property type="match status" value="1"/>
</dbReference>
<dbReference type="Pfam" id="PF18146">
    <property type="entry name" value="CinA_KH"/>
    <property type="match status" value="1"/>
</dbReference>
<accession>A0A0A5G8J0</accession>
<dbReference type="PANTHER" id="PTHR13939">
    <property type="entry name" value="NICOTINAMIDE-NUCLEOTIDE AMIDOHYDROLASE PNCC"/>
    <property type="match status" value="1"/>
</dbReference>
<dbReference type="STRING" id="1385512.N784_06845"/>
<dbReference type="SUPFAM" id="SSF53218">
    <property type="entry name" value="Molybdenum cofactor biosynthesis proteins"/>
    <property type="match status" value="1"/>
</dbReference>
<dbReference type="NCBIfam" id="TIGR00199">
    <property type="entry name" value="PncC_domain"/>
    <property type="match status" value="1"/>
</dbReference>
<evidence type="ECO:0000256" key="1">
    <source>
        <dbReference type="HAMAP-Rule" id="MF_00226"/>
    </source>
</evidence>
<dbReference type="Gene3D" id="3.90.950.20">
    <property type="entry name" value="CinA-like"/>
    <property type="match status" value="1"/>
</dbReference>